<keyword evidence="10" id="KW-1003">Cell membrane</keyword>
<dbReference type="GeneID" id="102374760"/>
<dbReference type="CDD" id="cd15943">
    <property type="entry name" value="7tmA_OR5AP2-like"/>
    <property type="match status" value="1"/>
</dbReference>
<keyword evidence="8 9" id="KW-0807">Transducer</keyword>
<protein>
    <recommendedName>
        <fullName evidence="10">Olfactory receptor</fullName>
    </recommendedName>
</protein>
<keyword evidence="10" id="KW-0716">Sensory transduction</keyword>
<accession>A0A1U7RZZ3</accession>
<sequence length="311" mass="34876">MDGRNHSLVTEFVLKGFTGHPEMQVILFTVFLVIYVITLMGNLGMIVLIKSNFQLHTPMYFFLCHLAFVDACYSSVVTPKMMVNFLAESKVISFTGCAMQFCFYAGLAGTEYFLLSVMAYDRYVAICKPLLYTVVMSRRMCICLVSVSCGCSFLNSVTHIISTFQLPFCGSNAINNLFCDITPLLKLSCASTQVNEIVVFASACLLGICSCLTIFLSYFYILSSLLRIHSSEGRRKAFSTCTSHLMAVTVFYGALLFIYLRPSSSHTQDKDKVASVFYTVIIPMLNPMIYSLRNKEVKDALRKALHKHARI</sequence>
<dbReference type="eggNOG" id="ENOG502RF13">
    <property type="taxonomic scope" value="Eukaryota"/>
</dbReference>
<dbReference type="GO" id="GO:0004930">
    <property type="term" value="F:G protein-coupled receptor activity"/>
    <property type="evidence" value="ECO:0007669"/>
    <property type="project" value="UniProtKB-KW"/>
</dbReference>
<feature type="transmembrane region" description="Helical" evidence="10">
    <location>
        <begin position="197"/>
        <end position="221"/>
    </location>
</feature>
<feature type="transmembrane region" description="Helical" evidence="10">
    <location>
        <begin position="141"/>
        <end position="161"/>
    </location>
</feature>
<name>A0A1U7RZZ3_ALLSI</name>
<keyword evidence="5 9" id="KW-0297">G-protein coupled receptor</keyword>
<dbReference type="InterPro" id="IPR000276">
    <property type="entry name" value="GPCR_Rhodpsn"/>
</dbReference>
<evidence type="ECO:0000256" key="7">
    <source>
        <dbReference type="ARBA" id="ARBA00023170"/>
    </source>
</evidence>
<dbReference type="GO" id="GO:0005886">
    <property type="term" value="C:plasma membrane"/>
    <property type="evidence" value="ECO:0007669"/>
    <property type="project" value="UniProtKB-SubCell"/>
</dbReference>
<keyword evidence="4 10" id="KW-1133">Transmembrane helix</keyword>
<feature type="transmembrane region" description="Helical" evidence="10">
    <location>
        <begin position="25"/>
        <end position="48"/>
    </location>
</feature>
<evidence type="ECO:0000256" key="9">
    <source>
        <dbReference type="RuleBase" id="RU000688"/>
    </source>
</evidence>
<comment type="subcellular location">
    <subcellularLocation>
        <location evidence="10">Cell membrane</location>
        <topology evidence="10">Multi-pass membrane protein</topology>
    </subcellularLocation>
    <subcellularLocation>
        <location evidence="2">Membrane</location>
        <topology evidence="2">Multi-pass membrane protein</topology>
    </subcellularLocation>
</comment>
<dbReference type="KEGG" id="asn:102374760"/>
<dbReference type="InterPro" id="IPR000725">
    <property type="entry name" value="Olfact_rcpt"/>
</dbReference>
<keyword evidence="3 9" id="KW-0812">Transmembrane</keyword>
<evidence type="ECO:0000256" key="8">
    <source>
        <dbReference type="ARBA" id="ARBA00023224"/>
    </source>
</evidence>
<keyword evidence="10" id="KW-0552">Olfaction</keyword>
<dbReference type="RefSeq" id="XP_006032288.1">
    <property type="nucleotide sequence ID" value="XM_006032226.3"/>
</dbReference>
<keyword evidence="7 9" id="KW-0675">Receptor</keyword>
<dbReference type="SUPFAM" id="SSF81321">
    <property type="entry name" value="Family A G protein-coupled receptor-like"/>
    <property type="match status" value="1"/>
</dbReference>
<dbReference type="GO" id="GO:0004984">
    <property type="term" value="F:olfactory receptor activity"/>
    <property type="evidence" value="ECO:0007669"/>
    <property type="project" value="InterPro"/>
</dbReference>
<feature type="transmembrane region" description="Helical" evidence="10">
    <location>
        <begin position="98"/>
        <end position="120"/>
    </location>
</feature>
<proteinExistence type="inferred from homology"/>
<dbReference type="Proteomes" id="UP000189705">
    <property type="component" value="Unplaced"/>
</dbReference>
<evidence type="ECO:0000256" key="2">
    <source>
        <dbReference type="ARBA" id="ARBA00004141"/>
    </source>
</evidence>
<organism evidence="12 13">
    <name type="scientific">Alligator sinensis</name>
    <name type="common">Chinese alligator</name>
    <dbReference type="NCBI Taxonomy" id="38654"/>
    <lineage>
        <taxon>Eukaryota</taxon>
        <taxon>Metazoa</taxon>
        <taxon>Chordata</taxon>
        <taxon>Craniata</taxon>
        <taxon>Vertebrata</taxon>
        <taxon>Euteleostomi</taxon>
        <taxon>Archelosauria</taxon>
        <taxon>Archosauria</taxon>
        <taxon>Crocodylia</taxon>
        <taxon>Alligatoridae</taxon>
        <taxon>Alligatorinae</taxon>
        <taxon>Alligator</taxon>
    </lineage>
</organism>
<evidence type="ECO:0000256" key="5">
    <source>
        <dbReference type="ARBA" id="ARBA00023040"/>
    </source>
</evidence>
<dbReference type="Gene3D" id="1.20.1070.10">
    <property type="entry name" value="Rhodopsin 7-helix transmembrane proteins"/>
    <property type="match status" value="1"/>
</dbReference>
<dbReference type="FunFam" id="1.20.1070.10:FF:000003">
    <property type="entry name" value="Olfactory receptor"/>
    <property type="match status" value="1"/>
</dbReference>
<evidence type="ECO:0000259" key="11">
    <source>
        <dbReference type="PROSITE" id="PS50262"/>
    </source>
</evidence>
<dbReference type="InParanoid" id="A0A1U7RZZ3"/>
<dbReference type="PROSITE" id="PS00237">
    <property type="entry name" value="G_PROTEIN_RECEP_F1_1"/>
    <property type="match status" value="1"/>
</dbReference>
<evidence type="ECO:0000256" key="6">
    <source>
        <dbReference type="ARBA" id="ARBA00023136"/>
    </source>
</evidence>
<reference evidence="13" key="1">
    <citation type="submission" date="2025-08" db="UniProtKB">
        <authorList>
            <consortium name="RefSeq"/>
        </authorList>
    </citation>
    <scope>IDENTIFICATION</scope>
</reference>
<feature type="transmembrane region" description="Helical" evidence="10">
    <location>
        <begin position="273"/>
        <end position="292"/>
    </location>
</feature>
<keyword evidence="6 10" id="KW-0472">Membrane</keyword>
<evidence type="ECO:0000256" key="1">
    <source>
        <dbReference type="ARBA" id="ARBA00002936"/>
    </source>
</evidence>
<keyword evidence="12" id="KW-1185">Reference proteome</keyword>
<feature type="transmembrane region" description="Helical" evidence="10">
    <location>
        <begin position="242"/>
        <end position="261"/>
    </location>
</feature>
<dbReference type="PANTHER" id="PTHR48018">
    <property type="entry name" value="OLFACTORY RECEPTOR"/>
    <property type="match status" value="1"/>
</dbReference>
<comment type="function">
    <text evidence="1">Odorant receptor.</text>
</comment>
<evidence type="ECO:0000256" key="4">
    <source>
        <dbReference type="ARBA" id="ARBA00022989"/>
    </source>
</evidence>
<evidence type="ECO:0000256" key="10">
    <source>
        <dbReference type="RuleBase" id="RU363047"/>
    </source>
</evidence>
<dbReference type="PROSITE" id="PS50262">
    <property type="entry name" value="G_PROTEIN_RECEP_F1_2"/>
    <property type="match status" value="1"/>
</dbReference>
<gene>
    <name evidence="13" type="primary">LOC102374760</name>
</gene>
<dbReference type="PRINTS" id="PR00237">
    <property type="entry name" value="GPCRRHODOPSN"/>
</dbReference>
<feature type="domain" description="G-protein coupled receptors family 1 profile" evidence="11">
    <location>
        <begin position="41"/>
        <end position="290"/>
    </location>
</feature>
<dbReference type="Pfam" id="PF13853">
    <property type="entry name" value="7tm_4"/>
    <property type="match status" value="1"/>
</dbReference>
<comment type="similarity">
    <text evidence="9">Belongs to the G-protein coupled receptor 1 family.</text>
</comment>
<dbReference type="PRINTS" id="PR00245">
    <property type="entry name" value="OLFACTORYR"/>
</dbReference>
<evidence type="ECO:0000256" key="3">
    <source>
        <dbReference type="ARBA" id="ARBA00022692"/>
    </source>
</evidence>
<dbReference type="InterPro" id="IPR017452">
    <property type="entry name" value="GPCR_Rhodpsn_7TM"/>
</dbReference>
<dbReference type="AlphaFoldDB" id="A0A1U7RZZ3"/>
<evidence type="ECO:0000313" key="13">
    <source>
        <dbReference type="RefSeq" id="XP_006032288.1"/>
    </source>
</evidence>
<evidence type="ECO:0000313" key="12">
    <source>
        <dbReference type="Proteomes" id="UP000189705"/>
    </source>
</evidence>
<feature type="transmembrane region" description="Helical" evidence="10">
    <location>
        <begin position="60"/>
        <end position="78"/>
    </location>
</feature>